<keyword evidence="4" id="KW-0067">ATP-binding</keyword>
<dbReference type="SUPFAM" id="SSF52540">
    <property type="entry name" value="P-loop containing nucleoside triphosphate hydrolases"/>
    <property type="match status" value="1"/>
</dbReference>
<evidence type="ECO:0000313" key="10">
    <source>
        <dbReference type="Proteomes" id="UP000252167"/>
    </source>
</evidence>
<organism evidence="9 10">
    <name type="scientific">Glutamicibacter soli</name>
    <dbReference type="NCBI Taxonomy" id="453836"/>
    <lineage>
        <taxon>Bacteria</taxon>
        <taxon>Bacillati</taxon>
        <taxon>Actinomycetota</taxon>
        <taxon>Actinomycetes</taxon>
        <taxon>Micrococcales</taxon>
        <taxon>Micrococcaceae</taxon>
        <taxon>Glutamicibacter</taxon>
    </lineage>
</organism>
<evidence type="ECO:0000256" key="4">
    <source>
        <dbReference type="ARBA" id="ARBA00022840"/>
    </source>
</evidence>
<proteinExistence type="inferred from homology"/>
<dbReference type="GO" id="GO:0005524">
    <property type="term" value="F:ATP binding"/>
    <property type="evidence" value="ECO:0007669"/>
    <property type="project" value="UniProtKB-KW"/>
</dbReference>
<comment type="catalytic activity">
    <reaction evidence="6">
        <text>UDP-N-acetyl-alpha-D-glucosamine + ATP = UDP-N-acetyl-alpha-D-glucosamine 3'-phosphate + ADP + H(+)</text>
        <dbReference type="Rhea" id="RHEA:32671"/>
        <dbReference type="ChEBI" id="CHEBI:15378"/>
        <dbReference type="ChEBI" id="CHEBI:30616"/>
        <dbReference type="ChEBI" id="CHEBI:57705"/>
        <dbReference type="ChEBI" id="CHEBI:64353"/>
        <dbReference type="ChEBI" id="CHEBI:456216"/>
        <dbReference type="EC" id="2.7.1.176"/>
    </reaction>
</comment>
<feature type="region of interest" description="Disordered" evidence="7">
    <location>
        <begin position="1"/>
        <end position="27"/>
    </location>
</feature>
<dbReference type="Proteomes" id="UP000252167">
    <property type="component" value="Unassembled WGS sequence"/>
</dbReference>
<dbReference type="EMBL" id="POAF01000003">
    <property type="protein sequence ID" value="RBM01969.1"/>
    <property type="molecule type" value="Genomic_DNA"/>
</dbReference>
<sequence>MAAKEDIEHHRRTVDRMSRPGEALAQDSENITVCNPDWFYQDGGESMKPKPERRKLHERLKSEYRRKWSEAKQERRAVILAGAPGAGKSTLLKELLGEHLEDYLVLDADEFKELLLRQAVADGSYESAIKPEEVQLREAAGEEFFPLELATLVHEESSQLSTQLRSQCIAEGVNIVVDKVLHSADGAKQLMAELDEAGYRVEIVEVRVPFEVSQQRITQRWEEAYEASLHGEDDLGARWVPYQFARKVFDAPGDKSKPEIIAEKLAFQSPAVLRYRAYRTADSDTADADDFGSLEVDMSRSGYGAELAATPQP</sequence>
<dbReference type="InterPro" id="IPR027417">
    <property type="entry name" value="P-loop_NTPase"/>
</dbReference>
<comment type="similarity">
    <text evidence="1">Belongs to the zeta toxin family.</text>
</comment>
<keyword evidence="3" id="KW-0547">Nucleotide-binding</keyword>
<dbReference type="EC" id="2.7.1.176" evidence="2"/>
<evidence type="ECO:0000256" key="1">
    <source>
        <dbReference type="ARBA" id="ARBA00009104"/>
    </source>
</evidence>
<dbReference type="Pfam" id="PF06414">
    <property type="entry name" value="Zeta_toxin"/>
    <property type="match status" value="1"/>
</dbReference>
<feature type="compositionally biased region" description="Basic and acidic residues" evidence="7">
    <location>
        <begin position="1"/>
        <end position="19"/>
    </location>
</feature>
<dbReference type="Gene3D" id="3.40.50.300">
    <property type="entry name" value="P-loop containing nucleotide triphosphate hydrolases"/>
    <property type="match status" value="1"/>
</dbReference>
<evidence type="ECO:0000256" key="2">
    <source>
        <dbReference type="ARBA" id="ARBA00011963"/>
    </source>
</evidence>
<dbReference type="AlphaFoldDB" id="A0A365YHF4"/>
<evidence type="ECO:0000256" key="5">
    <source>
        <dbReference type="ARBA" id="ARBA00032897"/>
    </source>
</evidence>
<reference evidence="9 10" key="1">
    <citation type="submission" date="2018-01" db="EMBL/GenBank/DDBJ databases">
        <title>Glutamicibacter soli strain NHPC-3 Whole genome sequence and assembly.</title>
        <authorList>
            <person name="Choudhury P."/>
            <person name="Gupta D."/>
            <person name="Sengupta K."/>
            <person name="Jawed A."/>
            <person name="Sultana N."/>
            <person name="Saha P."/>
        </authorList>
    </citation>
    <scope>NUCLEOTIDE SEQUENCE [LARGE SCALE GENOMIC DNA]</scope>
    <source>
        <strain evidence="9 10">NHPC-3</strain>
    </source>
</reference>
<gene>
    <name evidence="9" type="ORF">C1H84_09085</name>
</gene>
<feature type="domain" description="Zeta toxin" evidence="8">
    <location>
        <begin position="70"/>
        <end position="249"/>
    </location>
</feature>
<evidence type="ECO:0000313" key="9">
    <source>
        <dbReference type="EMBL" id="RBM01969.1"/>
    </source>
</evidence>
<evidence type="ECO:0000256" key="6">
    <source>
        <dbReference type="ARBA" id="ARBA00048178"/>
    </source>
</evidence>
<evidence type="ECO:0000259" key="8">
    <source>
        <dbReference type="Pfam" id="PF06414"/>
    </source>
</evidence>
<name>A0A365YHF4_9MICC</name>
<evidence type="ECO:0000256" key="7">
    <source>
        <dbReference type="SAM" id="MobiDB-lite"/>
    </source>
</evidence>
<comment type="caution">
    <text evidence="9">The sequence shown here is derived from an EMBL/GenBank/DDBJ whole genome shotgun (WGS) entry which is preliminary data.</text>
</comment>
<dbReference type="RefSeq" id="WP_113607214.1">
    <property type="nucleotide sequence ID" value="NZ_POAF01000003.1"/>
</dbReference>
<protein>
    <recommendedName>
        <fullName evidence="5">UDP-N-acetylglucosamine kinase</fullName>
        <ecNumber evidence="2">2.7.1.176</ecNumber>
    </recommendedName>
    <alternativeName>
        <fullName evidence="5">UDP-N-acetylglucosamine kinase</fullName>
    </alternativeName>
</protein>
<evidence type="ECO:0000256" key="3">
    <source>
        <dbReference type="ARBA" id="ARBA00022741"/>
    </source>
</evidence>
<dbReference type="GO" id="GO:0016301">
    <property type="term" value="F:kinase activity"/>
    <property type="evidence" value="ECO:0007669"/>
    <property type="project" value="InterPro"/>
</dbReference>
<keyword evidence="10" id="KW-1185">Reference proteome</keyword>
<accession>A0A365YHF4</accession>
<dbReference type="InterPro" id="IPR010488">
    <property type="entry name" value="Zeta_toxin_domain"/>
</dbReference>